<dbReference type="InterPro" id="IPR026838">
    <property type="entry name" value="YheC/D"/>
</dbReference>
<dbReference type="STRING" id="457570.Nther_1576"/>
<organism evidence="1 2">
    <name type="scientific">Natranaerobius thermophilus (strain ATCC BAA-1301 / DSM 18059 / JW/NM-WN-LF)</name>
    <dbReference type="NCBI Taxonomy" id="457570"/>
    <lineage>
        <taxon>Bacteria</taxon>
        <taxon>Bacillati</taxon>
        <taxon>Bacillota</taxon>
        <taxon>Clostridia</taxon>
        <taxon>Natranaerobiales</taxon>
        <taxon>Natranaerobiaceae</taxon>
        <taxon>Natranaerobius</taxon>
    </lineage>
</organism>
<dbReference type="AlphaFoldDB" id="B2A4H4"/>
<dbReference type="eggNOG" id="COG0189">
    <property type="taxonomic scope" value="Bacteria"/>
</dbReference>
<dbReference type="SUPFAM" id="SSF56059">
    <property type="entry name" value="Glutathione synthetase ATP-binding domain-like"/>
    <property type="match status" value="1"/>
</dbReference>
<dbReference type="RefSeq" id="WP_012448021.1">
    <property type="nucleotide sequence ID" value="NC_010718.1"/>
</dbReference>
<proteinExistence type="predicted"/>
<protein>
    <recommendedName>
        <fullName evidence="3">ATP-grasp domain-containing protein</fullName>
    </recommendedName>
</protein>
<keyword evidence="2" id="KW-1185">Reference proteome</keyword>
<name>B2A4H4_NATTJ</name>
<reference evidence="1 2" key="2">
    <citation type="journal article" date="2011" name="J. Bacteriol.">
        <title>Complete genome sequence of the anaerobic, halophilic alkalithermophile Natranaerobius thermophilus JW/NM-WN-LF.</title>
        <authorList>
            <person name="Zhao B."/>
            <person name="Mesbah N.M."/>
            <person name="Dalin E."/>
            <person name="Goodwin L."/>
            <person name="Nolan M."/>
            <person name="Pitluck S."/>
            <person name="Chertkov O."/>
            <person name="Brettin T.S."/>
            <person name="Han J."/>
            <person name="Larimer F.W."/>
            <person name="Land M.L."/>
            <person name="Hauser L."/>
            <person name="Kyrpides N."/>
            <person name="Wiegel J."/>
        </authorList>
    </citation>
    <scope>NUCLEOTIDE SEQUENCE [LARGE SCALE GENOMIC DNA]</scope>
    <source>
        <strain evidence="2">ATCC BAA-1301 / DSM 18059 / JW/NM-WN-LF</strain>
    </source>
</reference>
<dbReference type="KEGG" id="nth:Nther_1576"/>
<sequence>MPSSPDFYNSFLEVYNRPIVGFYVRTGLVRNLHSQITSKQLDFIIEALKKARITLYFFSLTDVNLEDKSVNGTYYDEKTDYWTYGKFPYPDILYVRGGPVRPKSKFYQFQEQLREMNVKKLNSGPTFNKWHVLKVLKENNNLFHHLPPTVIYETKEDLNKMIAEYKDVYVKAVIGRKGKQVMRIKETSDGLYEYSFYVNNRLSKDTVNFKALCTVIRKFFGKKKLIIQKTISLPRIDNKIYDMRAELQRTGTGELELLEILVRVSQPNSPITQHSSSYRFNDFFSSFMNYNQETIGELKSKAENVLTQIYETIEGAYGPYGEIGIDFAIDKSGKLWFIEGNSRSTKVSFFKAADQETKLKSYLNIFEYSKFLYKQQIDY</sequence>
<dbReference type="EMBL" id="CP001034">
    <property type="protein sequence ID" value="ACB85151.1"/>
    <property type="molecule type" value="Genomic_DNA"/>
</dbReference>
<evidence type="ECO:0008006" key="3">
    <source>
        <dbReference type="Google" id="ProtNLM"/>
    </source>
</evidence>
<gene>
    <name evidence="1" type="ordered locus">Nther_1576</name>
</gene>
<evidence type="ECO:0000313" key="1">
    <source>
        <dbReference type="EMBL" id="ACB85151.1"/>
    </source>
</evidence>
<dbReference type="InParanoid" id="B2A4H4"/>
<evidence type="ECO:0000313" key="2">
    <source>
        <dbReference type="Proteomes" id="UP000001683"/>
    </source>
</evidence>
<accession>B2A4H4</accession>
<dbReference type="OrthoDB" id="1809801at2"/>
<dbReference type="Proteomes" id="UP000001683">
    <property type="component" value="Chromosome"/>
</dbReference>
<dbReference type="Pfam" id="PF14398">
    <property type="entry name" value="ATPgrasp_YheCD"/>
    <property type="match status" value="1"/>
</dbReference>
<reference evidence="1 2" key="1">
    <citation type="submission" date="2008-04" db="EMBL/GenBank/DDBJ databases">
        <title>Complete sequence of chromosome of Natranaerobius thermophilus JW/NM-WN-LF.</title>
        <authorList>
            <consortium name="US DOE Joint Genome Institute"/>
            <person name="Copeland A."/>
            <person name="Lucas S."/>
            <person name="Lapidus A."/>
            <person name="Glavina del Rio T."/>
            <person name="Dalin E."/>
            <person name="Tice H."/>
            <person name="Bruce D."/>
            <person name="Goodwin L."/>
            <person name="Pitluck S."/>
            <person name="Chertkov O."/>
            <person name="Brettin T."/>
            <person name="Detter J.C."/>
            <person name="Han C."/>
            <person name="Kuske C.R."/>
            <person name="Schmutz J."/>
            <person name="Larimer F."/>
            <person name="Land M."/>
            <person name="Hauser L."/>
            <person name="Kyrpides N."/>
            <person name="Lykidis A."/>
            <person name="Mesbah N.M."/>
            <person name="Wiegel J."/>
        </authorList>
    </citation>
    <scope>NUCLEOTIDE SEQUENCE [LARGE SCALE GENOMIC DNA]</scope>
    <source>
        <strain evidence="2">ATCC BAA-1301 / DSM 18059 / JW/NM-WN-LF</strain>
    </source>
</reference>
<dbReference type="HOGENOM" id="CLU_044334_0_0_9"/>